<feature type="chain" id="PRO_5047501387" evidence="1">
    <location>
        <begin position="32"/>
        <end position="1243"/>
    </location>
</feature>
<evidence type="ECO:0000313" key="5">
    <source>
        <dbReference type="Proteomes" id="UP001596378"/>
    </source>
</evidence>
<dbReference type="InterPro" id="IPR051465">
    <property type="entry name" value="Cell_Envelope_Struct_Comp"/>
</dbReference>
<name>A0ABW2F1U9_9BACL</name>
<evidence type="ECO:0000259" key="3">
    <source>
        <dbReference type="PROSITE" id="PS51272"/>
    </source>
</evidence>
<dbReference type="Gene3D" id="2.60.220.30">
    <property type="match status" value="1"/>
</dbReference>
<protein>
    <submittedName>
        <fullName evidence="4">S-layer homology domain-containing protein</fullName>
    </submittedName>
</protein>
<dbReference type="InterPro" id="IPR011493">
    <property type="entry name" value="GLUG"/>
</dbReference>
<organism evidence="4 5">
    <name type="scientific">Cohnella cellulosilytica</name>
    <dbReference type="NCBI Taxonomy" id="986710"/>
    <lineage>
        <taxon>Bacteria</taxon>
        <taxon>Bacillati</taxon>
        <taxon>Bacillota</taxon>
        <taxon>Bacilli</taxon>
        <taxon>Bacillales</taxon>
        <taxon>Paenibacillaceae</taxon>
        <taxon>Cohnella</taxon>
    </lineage>
</organism>
<evidence type="ECO:0000259" key="2">
    <source>
        <dbReference type="PROSITE" id="PS51145"/>
    </source>
</evidence>
<keyword evidence="1" id="KW-0732">Signal</keyword>
<feature type="domain" description="SLH" evidence="3">
    <location>
        <begin position="1063"/>
        <end position="1124"/>
    </location>
</feature>
<keyword evidence="5" id="KW-1185">Reference proteome</keyword>
<dbReference type="PANTHER" id="PTHR43308:SF5">
    <property type="entry name" value="S-LAYER PROTEIN _ PEPTIDOGLYCAN ENDO-BETA-N-ACETYLGLUCOSAMINIDASE"/>
    <property type="match status" value="1"/>
</dbReference>
<comment type="caution">
    <text evidence="4">The sequence shown here is derived from an EMBL/GenBank/DDBJ whole genome shotgun (WGS) entry which is preliminary data.</text>
</comment>
<dbReference type="Pfam" id="PF00395">
    <property type="entry name" value="SLH"/>
    <property type="match status" value="3"/>
</dbReference>
<feature type="domain" description="SLH" evidence="3">
    <location>
        <begin position="1190"/>
        <end position="1243"/>
    </location>
</feature>
<accession>A0ABW2F1U9</accession>
<dbReference type="PROSITE" id="PS51272">
    <property type="entry name" value="SLH"/>
    <property type="match status" value="3"/>
</dbReference>
<proteinExistence type="predicted"/>
<gene>
    <name evidence="4" type="ORF">ACFQMJ_01375</name>
</gene>
<feature type="domain" description="ZU5" evidence="2">
    <location>
        <begin position="928"/>
        <end position="1059"/>
    </location>
</feature>
<feature type="domain" description="SLH" evidence="3">
    <location>
        <begin position="1125"/>
        <end position="1188"/>
    </location>
</feature>
<dbReference type="InterPro" id="IPR000906">
    <property type="entry name" value="ZU5_dom"/>
</dbReference>
<sequence length="1243" mass="127871">MIRAFPSIRSFMRLALAFVVLCAGVSSWGGAAPAYAAFADGNGLPGSPYLIKTREQLDDMRDYPSAHFQLEADIDLAGFPWEPVGTYALPFSGTFDGNGYTISSLVNDSPTANYVGLFGMTAEATIRNVGLIGANVQGVQYVGGLVGYARGTRIENVYVTGSVNGSDQVGGLSGYMVGIPDAGSVLREAYSAASVHSSGGSNYGAIAGSYDGEVSFFANYYDSSLTAVSSIGTGYETSQMKNAATFSVWNINEPYSSWAIFEGVTYPIPRAAYERLLLGSLELEAGGAAVGLEPAFSGDRREYAARLPGDASDITVTAEAWDGASLVRIGGDETSEKTIGLNPGANEIFVDAVSDVVLPGTSIKPFVVAYKLNVAREDGSPLYPHRIGEALQLAAIGTGAYEPDDRYELTNDLDLSGLDWTPIGSAAEPFAGEFDGGRHVVRNLTVSGAGRDDAGLFGVSSGTIRSLGLENVSVSGGSRVGALLGTNGGTVENVYALGAVSGTEGVGGLIGFNGSGGSVANVYYAGTVDGAAGVGGVFGADSTGSAASAYWDAELGGEASGGGEGKTTAEMKRRSTFAGWDFAGVWAMTNEATYPMWKERLDAAKATAVVVTPERGTADWGVGFASDQGRYAVELNCYVGTVDVGVALSDPGASAAINGAAGLSVPQTVHPGANEVKIEVRDTYGHAGAVYELIVRVPAPALVGVAAPEDGYYVAGDALTFTAEYEGAVVVNGSPRLALDIGGETKYADYAGQPPGEANKLRFVYTVEDDLADSDGIELLPAIELPADAGIAASGEAAELSFAAPDTSGIQVDSRPPAIVLSQTPAAGVRTTGPVTVTAVVTDETSGIAETKWASGSHPASFFGAGGDALSADGFEAAANGVYTVYARDAAGNEAVAEIAIANIRAPGSSGGSGGGSGPVGPEPGGCSDEGCLFLRAGEAGTLQLDGLTVEIPAGATNEDMTVTGEIVPTSALPSLARTSGLLSSVFELQKTGDGPFLKPVTIRMKYRVEAMAGDVRPAVFFFDEAKREWVEVGGTIAAGGELSAQVDHFTKFAVLAVSTRIDVRSRFADVERHWAGESIAEAAEKGLVGGYPDGTFRPDKPVTRAEFAVMLANGLGWTKPSESRLVFADDKAAPPWARAALATASGSGVLAGYPDGTLRPNEPVTRAEMAAMIARALHLPPGPAGDAGFRDDAAIPDWAKPAVNAVLREGIVSGDEKRQFRPWAATTRAEAAVILLRALDQD</sequence>
<dbReference type="RefSeq" id="WP_378047085.1">
    <property type="nucleotide sequence ID" value="NZ_JBHMDN010000012.1"/>
</dbReference>
<feature type="signal peptide" evidence="1">
    <location>
        <begin position="1"/>
        <end position="31"/>
    </location>
</feature>
<dbReference type="EMBL" id="JBHTAI010000001">
    <property type="protein sequence ID" value="MFC7147171.1"/>
    <property type="molecule type" value="Genomic_DNA"/>
</dbReference>
<dbReference type="Proteomes" id="UP001596378">
    <property type="component" value="Unassembled WGS sequence"/>
</dbReference>
<dbReference type="Gene3D" id="2.160.20.110">
    <property type="match status" value="2"/>
</dbReference>
<evidence type="ECO:0000256" key="1">
    <source>
        <dbReference type="SAM" id="SignalP"/>
    </source>
</evidence>
<reference evidence="5" key="1">
    <citation type="journal article" date="2019" name="Int. J. Syst. Evol. Microbiol.">
        <title>The Global Catalogue of Microorganisms (GCM) 10K type strain sequencing project: providing services to taxonomists for standard genome sequencing and annotation.</title>
        <authorList>
            <consortium name="The Broad Institute Genomics Platform"/>
            <consortium name="The Broad Institute Genome Sequencing Center for Infectious Disease"/>
            <person name="Wu L."/>
            <person name="Ma J."/>
        </authorList>
    </citation>
    <scope>NUCLEOTIDE SEQUENCE [LARGE SCALE GENOMIC DNA]</scope>
    <source>
        <strain evidence="5">KCTC 12907</strain>
    </source>
</reference>
<dbReference type="PROSITE" id="PS51145">
    <property type="entry name" value="ZU5"/>
    <property type="match status" value="1"/>
</dbReference>
<evidence type="ECO:0000313" key="4">
    <source>
        <dbReference type="EMBL" id="MFC7147171.1"/>
    </source>
</evidence>
<dbReference type="Pfam" id="PF07581">
    <property type="entry name" value="Glug"/>
    <property type="match status" value="1"/>
</dbReference>
<dbReference type="PANTHER" id="PTHR43308">
    <property type="entry name" value="OUTER MEMBRANE PROTEIN ALPHA-RELATED"/>
    <property type="match status" value="1"/>
</dbReference>
<dbReference type="InterPro" id="IPR001119">
    <property type="entry name" value="SLH_dom"/>
</dbReference>